<proteinExistence type="predicted"/>
<feature type="signal peptide" evidence="1">
    <location>
        <begin position="1"/>
        <end position="18"/>
    </location>
</feature>
<sequence>MKKLLFILAFFMPFIAFTSCSKDEVSSTDDLAGTKWEGNIGLGDLVIATLRLNFQETTFTASVRMDLNGDGQISDNEEEVSTGTYTVDGNYIYLTIEGETEKAELRDGKIVLKVTDWDGESIPMEFILEQV</sequence>
<dbReference type="AlphaFoldDB" id="A0A948T9D1"/>
<reference evidence="2" key="2">
    <citation type="submission" date="2021-04" db="EMBL/GenBank/DDBJ databases">
        <authorList>
            <person name="Gilroy R."/>
        </authorList>
    </citation>
    <scope>NUCLEOTIDE SEQUENCE</scope>
    <source>
        <strain evidence="2">G4-2901</strain>
    </source>
</reference>
<comment type="caution">
    <text evidence="2">The sequence shown here is derived from an EMBL/GenBank/DDBJ whole genome shotgun (WGS) entry which is preliminary data.</text>
</comment>
<evidence type="ECO:0000313" key="2">
    <source>
        <dbReference type="EMBL" id="MBU3836977.1"/>
    </source>
</evidence>
<organism evidence="2 3">
    <name type="scientific">Candidatus Phocaeicola faecigallinarum</name>
    <dbReference type="NCBI Taxonomy" id="2838732"/>
    <lineage>
        <taxon>Bacteria</taxon>
        <taxon>Pseudomonadati</taxon>
        <taxon>Bacteroidota</taxon>
        <taxon>Bacteroidia</taxon>
        <taxon>Bacteroidales</taxon>
        <taxon>Bacteroidaceae</taxon>
        <taxon>Phocaeicola</taxon>
    </lineage>
</organism>
<dbReference type="Proteomes" id="UP000783796">
    <property type="component" value="Unassembled WGS sequence"/>
</dbReference>
<keyword evidence="1" id="KW-0732">Signal</keyword>
<reference evidence="2" key="1">
    <citation type="journal article" date="2021" name="PeerJ">
        <title>Extensive microbial diversity within the chicken gut microbiome revealed by metagenomics and culture.</title>
        <authorList>
            <person name="Gilroy R."/>
            <person name="Ravi A."/>
            <person name="Getino M."/>
            <person name="Pursley I."/>
            <person name="Horton D.L."/>
            <person name="Alikhan N.F."/>
            <person name="Baker D."/>
            <person name="Gharbi K."/>
            <person name="Hall N."/>
            <person name="Watson M."/>
            <person name="Adriaenssens E.M."/>
            <person name="Foster-Nyarko E."/>
            <person name="Jarju S."/>
            <person name="Secka A."/>
            <person name="Antonio M."/>
            <person name="Oren A."/>
            <person name="Chaudhuri R.R."/>
            <person name="La Ragione R."/>
            <person name="Hildebrand F."/>
            <person name="Pallen M.J."/>
        </authorList>
    </citation>
    <scope>NUCLEOTIDE SEQUENCE</scope>
    <source>
        <strain evidence="2">G4-2901</strain>
    </source>
</reference>
<evidence type="ECO:0000313" key="3">
    <source>
        <dbReference type="Proteomes" id="UP000783796"/>
    </source>
</evidence>
<evidence type="ECO:0008006" key="4">
    <source>
        <dbReference type="Google" id="ProtNLM"/>
    </source>
</evidence>
<gene>
    <name evidence="2" type="ORF">H9777_01350</name>
</gene>
<dbReference type="EMBL" id="JAHLFW010000009">
    <property type="protein sequence ID" value="MBU3836977.1"/>
    <property type="molecule type" value="Genomic_DNA"/>
</dbReference>
<feature type="chain" id="PRO_5037590996" description="Lipocalin-like domain-containing protein" evidence="1">
    <location>
        <begin position="19"/>
        <end position="131"/>
    </location>
</feature>
<protein>
    <recommendedName>
        <fullName evidence="4">Lipocalin-like domain-containing protein</fullName>
    </recommendedName>
</protein>
<accession>A0A948T9D1</accession>
<dbReference type="PROSITE" id="PS51257">
    <property type="entry name" value="PROKAR_LIPOPROTEIN"/>
    <property type="match status" value="1"/>
</dbReference>
<evidence type="ECO:0000256" key="1">
    <source>
        <dbReference type="SAM" id="SignalP"/>
    </source>
</evidence>
<name>A0A948T9D1_9BACT</name>